<evidence type="ECO:0000256" key="3">
    <source>
        <dbReference type="ARBA" id="ARBA00017678"/>
    </source>
</evidence>
<dbReference type="EMBL" id="MN963998">
    <property type="protein sequence ID" value="QIQ19257.1"/>
    <property type="molecule type" value="Viral_cRNA"/>
</dbReference>
<keyword evidence="5" id="KW-1043">Host membrane</keyword>
<evidence type="ECO:0000256" key="7">
    <source>
        <dbReference type="ARBA" id="ARBA00023311"/>
    </source>
</evidence>
<evidence type="ECO:0000256" key="2">
    <source>
        <dbReference type="ARBA" id="ARBA00004531"/>
    </source>
</evidence>
<dbReference type="GO" id="GO:0019031">
    <property type="term" value="C:viral envelope"/>
    <property type="evidence" value="ECO:0007669"/>
    <property type="project" value="InterPro"/>
</dbReference>
<protein>
    <recommendedName>
        <fullName evidence="3">Matrix protein</fullName>
    </recommendedName>
</protein>
<evidence type="ECO:0000256" key="4">
    <source>
        <dbReference type="ARBA" id="ARBA00022844"/>
    </source>
</evidence>
<evidence type="ECO:0000256" key="8">
    <source>
        <dbReference type="SAM" id="MobiDB-lite"/>
    </source>
</evidence>
<dbReference type="GO" id="GO:0039660">
    <property type="term" value="F:structural constituent of virion"/>
    <property type="evidence" value="ECO:0007669"/>
    <property type="project" value="UniProtKB-KW"/>
</dbReference>
<reference evidence="9" key="1">
    <citation type="submission" date="2020-01" db="EMBL/GenBank/DDBJ databases">
        <title>Genetic characterization of four genogroups of percid perhabdoviruses.</title>
        <authorList>
            <person name="Pallandre L."/>
            <person name="Luo D."/>
            <person name="Feuvrier C."/>
            <person name="Pozet F."/>
            <person name="Dacheux L."/>
            <person name="Bigarre L."/>
        </authorList>
    </citation>
    <scope>NUCLEOTIDE SEQUENCE</scope>
    <source>
        <strain evidence="9">P8350</strain>
    </source>
</reference>
<evidence type="ECO:0000256" key="1">
    <source>
        <dbReference type="ARBA" id="ARBA00004328"/>
    </source>
</evidence>
<organism evidence="9">
    <name type="scientific">Perhabdovirus perca</name>
    <dbReference type="NCBI Taxonomy" id="1256869"/>
    <lineage>
        <taxon>Viruses</taxon>
        <taxon>Riboviria</taxon>
        <taxon>Orthornavirae</taxon>
        <taxon>Negarnaviricota</taxon>
        <taxon>Haploviricotina</taxon>
        <taxon>Monjiviricetes</taxon>
        <taxon>Mononegavirales</taxon>
        <taxon>Rhabdoviridae</taxon>
        <taxon>Alpharhabdovirinae</taxon>
        <taxon>Perhabdovirus</taxon>
    </lineage>
</organism>
<evidence type="ECO:0000256" key="5">
    <source>
        <dbReference type="ARBA" id="ARBA00022870"/>
    </source>
</evidence>
<name>A0A6M3H9M0_9RHAB</name>
<keyword evidence="6" id="KW-0472">Membrane</keyword>
<feature type="compositionally biased region" description="Basic residues" evidence="8">
    <location>
        <begin position="1"/>
        <end position="11"/>
    </location>
</feature>
<evidence type="ECO:0000256" key="6">
    <source>
        <dbReference type="ARBA" id="ARBA00023136"/>
    </source>
</evidence>
<accession>A0A6M3H9M0</accession>
<keyword evidence="7" id="KW-0468">Viral matrix protein</keyword>
<gene>
    <name evidence="9" type="primary">M</name>
</gene>
<dbReference type="GO" id="GO:0033645">
    <property type="term" value="C:host cell endomembrane system"/>
    <property type="evidence" value="ECO:0007669"/>
    <property type="project" value="UniProtKB-SubCell"/>
</dbReference>
<keyword evidence="4" id="KW-0946">Virion</keyword>
<dbReference type="Pfam" id="PF06326">
    <property type="entry name" value="Vesiculo_matrix"/>
    <property type="match status" value="1"/>
</dbReference>
<proteinExistence type="predicted"/>
<sequence length="218" mass="24184">MALNIFKKKGKNSKEMDSGKALTMPSAPPVYSEAPGPFDAWNTSSIEELSKVSYLVDTCLSVTTKGPLQSVADAYMVAQGMMDYYNGPVLSKPFFMTLFLGGVHGMQASVRGSQSIRYEREFHGPMTFPYHKSNPVDWIPKSVSVHYTSSLRGKAVEVVFEARLKSTRQMGPSVWHYLDGLKGIQRPSNEVVLKQFGVPTMMLGNNLVFNLDVQMSDL</sequence>
<dbReference type="InterPro" id="IPR009397">
    <property type="entry name" value="Vesiculo_matrix"/>
</dbReference>
<evidence type="ECO:0000313" key="9">
    <source>
        <dbReference type="EMBL" id="QIQ19257.1"/>
    </source>
</evidence>
<feature type="region of interest" description="Disordered" evidence="8">
    <location>
        <begin position="1"/>
        <end position="22"/>
    </location>
</feature>
<comment type="subcellular location">
    <subcellularLocation>
        <location evidence="2">Host endomembrane system</location>
        <topology evidence="2">Peripheral membrane protein</topology>
    </subcellularLocation>
    <subcellularLocation>
        <location evidence="1">Virion</location>
    </subcellularLocation>
</comment>